<name>A0A1U7H243_9CYAN</name>
<keyword evidence="5" id="KW-1185">Reference proteome</keyword>
<dbReference type="InterPro" id="IPR001789">
    <property type="entry name" value="Sig_transdc_resp-reg_receiver"/>
</dbReference>
<dbReference type="PANTHER" id="PTHR43156:SF2">
    <property type="entry name" value="STAGE II SPORULATION PROTEIN E"/>
    <property type="match status" value="1"/>
</dbReference>
<accession>A0A1U7H243</accession>
<dbReference type="OrthoDB" id="9763484at2"/>
<evidence type="ECO:0000259" key="3">
    <source>
        <dbReference type="PROSITE" id="PS50110"/>
    </source>
</evidence>
<reference evidence="4 5" key="1">
    <citation type="submission" date="2016-11" db="EMBL/GenBank/DDBJ databases">
        <title>Draft Genome Sequences of Nine Cyanobacterial Strains from Diverse Habitats.</title>
        <authorList>
            <person name="Zhu T."/>
            <person name="Hou S."/>
            <person name="Lu X."/>
            <person name="Hess W.R."/>
        </authorList>
    </citation>
    <scope>NUCLEOTIDE SEQUENCE [LARGE SCALE GENOMIC DNA]</scope>
    <source>
        <strain evidence="4 5">NIES-592</strain>
    </source>
</reference>
<gene>
    <name evidence="4" type="ORF">NIES592_09110</name>
</gene>
<proteinExistence type="predicted"/>
<dbReference type="Pfam" id="PF00072">
    <property type="entry name" value="Response_reg"/>
    <property type="match status" value="1"/>
</dbReference>
<dbReference type="SUPFAM" id="SSF52172">
    <property type="entry name" value="CheY-like"/>
    <property type="match status" value="1"/>
</dbReference>
<protein>
    <submittedName>
        <fullName evidence="4">Regulator</fullName>
    </submittedName>
</protein>
<dbReference type="SMART" id="SM00331">
    <property type="entry name" value="PP2C_SIG"/>
    <property type="match status" value="1"/>
</dbReference>
<feature type="modified residue" description="4-aspartylphosphate" evidence="2">
    <location>
        <position position="52"/>
    </location>
</feature>
<evidence type="ECO:0000256" key="1">
    <source>
        <dbReference type="ARBA" id="ARBA00022801"/>
    </source>
</evidence>
<sequence length="378" mass="42614">MFQILVIDDDPAVRILLKRMLERQGYEVVAVSNGEEGIKQACTGDPALIICDWIMPGMSGLEVCQRIKADPKLSTTFFILLTSLDSVADRVKGLDAGADDFITKPIEHNELQARVRAGLRLHHLSRDLQNQKLILEAELAEAAEYVRSLLPPPMTKPFSIDFCFIPSRQLGGDCLDYYWLDPDYLAIYLLDTAGHGLRATLPSISVLNLLRSRALKNLNYYQPSEVLKALNDTFQMNYQNDKYFTIWYGVYNRVQRQLIYSSAGHPPAILLSPKSTNSAEVKLLRTPGMPVGMFPQVKYVDGFCSIEENSTLYIFSDGVYEITKSDGTLWGLDAFIKMLVGLKHPQNCQLNQIVNQLMAVNSQEVFDDDLSILQMKFD</sequence>
<dbReference type="EMBL" id="MRCA01000003">
    <property type="protein sequence ID" value="OKH15021.1"/>
    <property type="molecule type" value="Genomic_DNA"/>
</dbReference>
<keyword evidence="2" id="KW-0597">Phosphoprotein</keyword>
<evidence type="ECO:0000313" key="5">
    <source>
        <dbReference type="Proteomes" id="UP000186391"/>
    </source>
</evidence>
<dbReference type="InterPro" id="IPR001932">
    <property type="entry name" value="PPM-type_phosphatase-like_dom"/>
</dbReference>
<dbReference type="SMART" id="SM00448">
    <property type="entry name" value="REC"/>
    <property type="match status" value="1"/>
</dbReference>
<dbReference type="Gene3D" id="3.40.50.2300">
    <property type="match status" value="1"/>
</dbReference>
<dbReference type="InterPro" id="IPR052016">
    <property type="entry name" value="Bact_Sigma-Reg"/>
</dbReference>
<evidence type="ECO:0000256" key="2">
    <source>
        <dbReference type="PROSITE-ProRule" id="PRU00169"/>
    </source>
</evidence>
<dbReference type="PANTHER" id="PTHR43156">
    <property type="entry name" value="STAGE II SPORULATION PROTEIN E-RELATED"/>
    <property type="match status" value="1"/>
</dbReference>
<dbReference type="CDD" id="cd17574">
    <property type="entry name" value="REC_OmpR"/>
    <property type="match status" value="1"/>
</dbReference>
<dbReference type="InterPro" id="IPR036457">
    <property type="entry name" value="PPM-type-like_dom_sf"/>
</dbReference>
<dbReference type="InterPro" id="IPR011006">
    <property type="entry name" value="CheY-like_superfamily"/>
</dbReference>
<organism evidence="4 5">
    <name type="scientific">Fischerella major NIES-592</name>
    <dbReference type="NCBI Taxonomy" id="210994"/>
    <lineage>
        <taxon>Bacteria</taxon>
        <taxon>Bacillati</taxon>
        <taxon>Cyanobacteriota</taxon>
        <taxon>Cyanophyceae</taxon>
        <taxon>Nostocales</taxon>
        <taxon>Hapalosiphonaceae</taxon>
        <taxon>Fischerella</taxon>
    </lineage>
</organism>
<comment type="caution">
    <text evidence="4">The sequence shown here is derived from an EMBL/GenBank/DDBJ whole genome shotgun (WGS) entry which is preliminary data.</text>
</comment>
<dbReference type="GO" id="GO:0000160">
    <property type="term" value="P:phosphorelay signal transduction system"/>
    <property type="evidence" value="ECO:0007669"/>
    <property type="project" value="InterPro"/>
</dbReference>
<dbReference type="PROSITE" id="PS50110">
    <property type="entry name" value="RESPONSE_REGULATORY"/>
    <property type="match status" value="1"/>
</dbReference>
<feature type="domain" description="Response regulatory" evidence="3">
    <location>
        <begin position="3"/>
        <end position="119"/>
    </location>
</feature>
<dbReference type="AlphaFoldDB" id="A0A1U7H243"/>
<dbReference type="Proteomes" id="UP000186391">
    <property type="component" value="Unassembled WGS sequence"/>
</dbReference>
<dbReference type="GO" id="GO:0016791">
    <property type="term" value="F:phosphatase activity"/>
    <property type="evidence" value="ECO:0007669"/>
    <property type="project" value="TreeGrafter"/>
</dbReference>
<dbReference type="Gene3D" id="3.60.40.10">
    <property type="entry name" value="PPM-type phosphatase domain"/>
    <property type="match status" value="1"/>
</dbReference>
<keyword evidence="1" id="KW-0378">Hydrolase</keyword>
<evidence type="ECO:0000313" key="4">
    <source>
        <dbReference type="EMBL" id="OKH15021.1"/>
    </source>
</evidence>
<dbReference type="Pfam" id="PF07228">
    <property type="entry name" value="SpoIIE"/>
    <property type="match status" value="1"/>
</dbReference>
<dbReference type="RefSeq" id="WP_073555565.1">
    <property type="nucleotide sequence ID" value="NZ_MRCA01000003.1"/>
</dbReference>